<protein>
    <submittedName>
        <fullName evidence="1">Uncharacterized protein</fullName>
    </submittedName>
</protein>
<sequence length="163" mass="18716">MSSTSLKHLQSREAALAWMAEQNLTFVKGFHDASAPISARADVPAECSFSSRDTFWYYNWALPDGQTACYGWTRPTCGDGWWADPDWTDLQNAMNRLVAMDGWWSKAEVGKWTAQFGLFTTAFDNRDTTLYSLSMIHSHVKPARTWFSRNYDIAQNDRFPYCD</sequence>
<accession>A0AAN6STK8</accession>
<dbReference type="AlphaFoldDB" id="A0AAN6STK8"/>
<name>A0AAN6STK8_9PEZI</name>
<gene>
    <name evidence="1" type="ORF">C8A01DRAFT_34481</name>
</gene>
<keyword evidence="2" id="KW-1185">Reference proteome</keyword>
<organism evidence="1 2">
    <name type="scientific">Parachaetomium inaequale</name>
    <dbReference type="NCBI Taxonomy" id="2588326"/>
    <lineage>
        <taxon>Eukaryota</taxon>
        <taxon>Fungi</taxon>
        <taxon>Dikarya</taxon>
        <taxon>Ascomycota</taxon>
        <taxon>Pezizomycotina</taxon>
        <taxon>Sordariomycetes</taxon>
        <taxon>Sordariomycetidae</taxon>
        <taxon>Sordariales</taxon>
        <taxon>Chaetomiaceae</taxon>
        <taxon>Parachaetomium</taxon>
    </lineage>
</organism>
<evidence type="ECO:0000313" key="2">
    <source>
        <dbReference type="Proteomes" id="UP001303115"/>
    </source>
</evidence>
<dbReference type="Proteomes" id="UP001303115">
    <property type="component" value="Unassembled WGS sequence"/>
</dbReference>
<evidence type="ECO:0000313" key="1">
    <source>
        <dbReference type="EMBL" id="KAK4041528.1"/>
    </source>
</evidence>
<comment type="caution">
    <text evidence="1">The sequence shown here is derived from an EMBL/GenBank/DDBJ whole genome shotgun (WGS) entry which is preliminary data.</text>
</comment>
<reference evidence="2" key="1">
    <citation type="journal article" date="2023" name="Mol. Phylogenet. Evol.">
        <title>Genome-scale phylogeny and comparative genomics of the fungal order Sordariales.</title>
        <authorList>
            <person name="Hensen N."/>
            <person name="Bonometti L."/>
            <person name="Westerberg I."/>
            <person name="Brannstrom I.O."/>
            <person name="Guillou S."/>
            <person name="Cros-Aarteil S."/>
            <person name="Calhoun S."/>
            <person name="Haridas S."/>
            <person name="Kuo A."/>
            <person name="Mondo S."/>
            <person name="Pangilinan J."/>
            <person name="Riley R."/>
            <person name="LaButti K."/>
            <person name="Andreopoulos B."/>
            <person name="Lipzen A."/>
            <person name="Chen C."/>
            <person name="Yan M."/>
            <person name="Daum C."/>
            <person name="Ng V."/>
            <person name="Clum A."/>
            <person name="Steindorff A."/>
            <person name="Ohm R.A."/>
            <person name="Martin F."/>
            <person name="Silar P."/>
            <person name="Natvig D.O."/>
            <person name="Lalanne C."/>
            <person name="Gautier V."/>
            <person name="Ament-Velasquez S.L."/>
            <person name="Kruys A."/>
            <person name="Hutchinson M.I."/>
            <person name="Powell A.J."/>
            <person name="Barry K."/>
            <person name="Miller A.N."/>
            <person name="Grigoriev I.V."/>
            <person name="Debuchy R."/>
            <person name="Gladieux P."/>
            <person name="Hiltunen Thoren M."/>
            <person name="Johannesson H."/>
        </authorList>
    </citation>
    <scope>NUCLEOTIDE SEQUENCE [LARGE SCALE GENOMIC DNA]</scope>
    <source>
        <strain evidence="2">CBS 284.82</strain>
    </source>
</reference>
<proteinExistence type="predicted"/>
<dbReference type="EMBL" id="MU854356">
    <property type="protein sequence ID" value="KAK4041528.1"/>
    <property type="molecule type" value="Genomic_DNA"/>
</dbReference>